<comment type="caution">
    <text evidence="1">The sequence shown here is derived from an EMBL/GenBank/DDBJ whole genome shotgun (WGS) entry which is preliminary data.</text>
</comment>
<evidence type="ECO:0000313" key="2">
    <source>
        <dbReference type="Proteomes" id="UP000266669"/>
    </source>
</evidence>
<dbReference type="Proteomes" id="UP000266669">
    <property type="component" value="Unassembled WGS sequence"/>
</dbReference>
<dbReference type="EMBL" id="QHCS01000001">
    <property type="protein sequence ID" value="RHX88340.1"/>
    <property type="molecule type" value="Genomic_DNA"/>
</dbReference>
<evidence type="ECO:0000313" key="1">
    <source>
        <dbReference type="EMBL" id="RHX88340.1"/>
    </source>
</evidence>
<sequence>MILRGILMRASDPFFFLDKILRNFIVGETTLFCKKSRAPPDFGWWGGGRKNVREIFPIRETFSLQEKNSPL</sequence>
<protein>
    <submittedName>
        <fullName evidence="1">Uncharacterized protein</fullName>
    </submittedName>
</protein>
<accession>A0A8B3CWP3</accession>
<dbReference type="AlphaFoldDB" id="A0A8B3CWP3"/>
<reference evidence="2" key="1">
    <citation type="submission" date="2018-05" db="EMBL/GenBank/DDBJ databases">
        <title>Leptospira yasudae sp. nov. and Leptospira stimsonii sp. nov., two pathogenic species of the genus Leptospira isolated from environmental sources.</title>
        <authorList>
            <person name="Casanovas-Massana A."/>
            <person name="Hamond C."/>
            <person name="Santos L.A."/>
            <person name="Hacker K.P."/>
            <person name="Balassiano I."/>
            <person name="Medeiros M.A."/>
            <person name="Reis M.G."/>
            <person name="Ko A.I."/>
            <person name="Wunder E.A."/>
        </authorList>
    </citation>
    <scope>NUCLEOTIDE SEQUENCE [LARGE SCALE GENOMIC DNA]</scope>
    <source>
        <strain evidence="2">AMB6-RJ</strain>
    </source>
</reference>
<organism evidence="1 2">
    <name type="scientific">Leptospira stimsonii</name>
    <dbReference type="NCBI Taxonomy" id="2202203"/>
    <lineage>
        <taxon>Bacteria</taxon>
        <taxon>Pseudomonadati</taxon>
        <taxon>Spirochaetota</taxon>
        <taxon>Spirochaetia</taxon>
        <taxon>Leptospirales</taxon>
        <taxon>Leptospiraceae</taxon>
        <taxon>Leptospira</taxon>
    </lineage>
</organism>
<gene>
    <name evidence="1" type="ORF">DLM78_05190</name>
</gene>
<name>A0A8B3CWP3_9LEPT</name>
<proteinExistence type="predicted"/>